<dbReference type="Pfam" id="PF13365">
    <property type="entry name" value="Trypsin_2"/>
    <property type="match status" value="2"/>
</dbReference>
<keyword evidence="3" id="KW-0645">Protease</keyword>
<dbReference type="Proteomes" id="UP000515123">
    <property type="component" value="Linkage group 9"/>
</dbReference>
<evidence type="ECO:0000256" key="1">
    <source>
        <dbReference type="SAM" id="MobiDB-lite"/>
    </source>
</evidence>
<dbReference type="InterPro" id="IPR043504">
    <property type="entry name" value="Peptidase_S1_PA_chymotrypsin"/>
</dbReference>
<dbReference type="InterPro" id="IPR039245">
    <property type="entry name" value="TYSND1/DEG15"/>
</dbReference>
<accession>A0A6P5FKT6</accession>
<proteinExistence type="predicted"/>
<evidence type="ECO:0000313" key="3">
    <source>
        <dbReference type="RefSeq" id="XP_020096564.1"/>
    </source>
</evidence>
<dbReference type="InterPro" id="IPR009003">
    <property type="entry name" value="Peptidase_S1_PA"/>
</dbReference>
<dbReference type="PANTHER" id="PTHR21004">
    <property type="entry name" value="SERINE PROTEASE-RELATED"/>
    <property type="match status" value="1"/>
</dbReference>
<name>A0A6P5FKT6_ANACO</name>
<dbReference type="GO" id="GO:0016485">
    <property type="term" value="P:protein processing"/>
    <property type="evidence" value="ECO:0007669"/>
    <property type="project" value="InterPro"/>
</dbReference>
<keyword evidence="3" id="KW-0378">Hydrolase</keyword>
<organism evidence="2 3">
    <name type="scientific">Ananas comosus</name>
    <name type="common">Pineapple</name>
    <name type="synonym">Ananas ananas</name>
    <dbReference type="NCBI Taxonomy" id="4615"/>
    <lineage>
        <taxon>Eukaryota</taxon>
        <taxon>Viridiplantae</taxon>
        <taxon>Streptophyta</taxon>
        <taxon>Embryophyta</taxon>
        <taxon>Tracheophyta</taxon>
        <taxon>Spermatophyta</taxon>
        <taxon>Magnoliopsida</taxon>
        <taxon>Liliopsida</taxon>
        <taxon>Poales</taxon>
        <taxon>Bromeliaceae</taxon>
        <taxon>Bromelioideae</taxon>
        <taxon>Ananas</taxon>
    </lineage>
</organism>
<dbReference type="PANTHER" id="PTHR21004:SF0">
    <property type="entry name" value="PEROXISOMAL LEADER PEPTIDE-PROCESSING PROTEASE"/>
    <property type="match status" value="1"/>
</dbReference>
<dbReference type="GO" id="GO:0004252">
    <property type="term" value="F:serine-type endopeptidase activity"/>
    <property type="evidence" value="ECO:0007669"/>
    <property type="project" value="InterPro"/>
</dbReference>
<feature type="region of interest" description="Disordered" evidence="1">
    <location>
        <begin position="679"/>
        <end position="703"/>
    </location>
</feature>
<dbReference type="GeneID" id="109715801"/>
<dbReference type="AlphaFoldDB" id="A0A6P5FKT6"/>
<keyword evidence="2" id="KW-1185">Reference proteome</keyword>
<protein>
    <submittedName>
        <fullName evidence="3">Glyoxysomal processing protease, glyoxysomal isoform X1</fullName>
    </submittedName>
</protein>
<feature type="compositionally biased region" description="Basic and acidic residues" evidence="1">
    <location>
        <begin position="687"/>
        <end position="697"/>
    </location>
</feature>
<dbReference type="FunFam" id="2.40.10.10:FF:000096">
    <property type="entry name" value="Glyoxysomal processing protease glyoxysomal"/>
    <property type="match status" value="1"/>
</dbReference>
<reference evidence="2" key="1">
    <citation type="journal article" date="2015" name="Nat. Genet.">
        <title>The pineapple genome and the evolution of CAM photosynthesis.</title>
        <authorList>
            <person name="Ming R."/>
            <person name="VanBuren R."/>
            <person name="Wai C.M."/>
            <person name="Tang H."/>
            <person name="Schatz M.C."/>
            <person name="Bowers J.E."/>
            <person name="Lyons E."/>
            <person name="Wang M.L."/>
            <person name="Chen J."/>
            <person name="Biggers E."/>
            <person name="Zhang J."/>
            <person name="Huang L."/>
            <person name="Zhang L."/>
            <person name="Miao W."/>
            <person name="Zhang J."/>
            <person name="Ye Z."/>
            <person name="Miao C."/>
            <person name="Lin Z."/>
            <person name="Wang H."/>
            <person name="Zhou H."/>
            <person name="Yim W.C."/>
            <person name="Priest H.D."/>
            <person name="Zheng C."/>
            <person name="Woodhouse M."/>
            <person name="Edger P.P."/>
            <person name="Guyot R."/>
            <person name="Guo H.B."/>
            <person name="Guo H."/>
            <person name="Zheng G."/>
            <person name="Singh R."/>
            <person name="Sharma A."/>
            <person name="Min X."/>
            <person name="Zheng Y."/>
            <person name="Lee H."/>
            <person name="Gurtowski J."/>
            <person name="Sedlazeck F.J."/>
            <person name="Harkess A."/>
            <person name="McKain M.R."/>
            <person name="Liao Z."/>
            <person name="Fang J."/>
            <person name="Liu J."/>
            <person name="Zhang X."/>
            <person name="Zhang Q."/>
            <person name="Hu W."/>
            <person name="Qin Y."/>
            <person name="Wang K."/>
            <person name="Chen L.Y."/>
            <person name="Shirley N."/>
            <person name="Lin Y.R."/>
            <person name="Liu L.Y."/>
            <person name="Hernandez A.G."/>
            <person name="Wright C.L."/>
            <person name="Bulone V."/>
            <person name="Tuskan G.A."/>
            <person name="Heath K."/>
            <person name="Zee F."/>
            <person name="Moore P.H."/>
            <person name="Sunkar R."/>
            <person name="Leebens-Mack J.H."/>
            <person name="Mockler T."/>
            <person name="Bennetzen J.L."/>
            <person name="Freeling M."/>
            <person name="Sankoff D."/>
            <person name="Paterson A.H."/>
            <person name="Zhu X."/>
            <person name="Yang X."/>
            <person name="Smith J.A."/>
            <person name="Cushman J.C."/>
            <person name="Paull R.E."/>
            <person name="Yu Q."/>
        </authorList>
    </citation>
    <scope>NUCLEOTIDE SEQUENCE [LARGE SCALE GENOMIC DNA]</scope>
    <source>
        <strain evidence="2">cv. F153</strain>
    </source>
</reference>
<dbReference type="RefSeq" id="XP_020096564.1">
    <property type="nucleotide sequence ID" value="XM_020240975.1"/>
</dbReference>
<dbReference type="Gene3D" id="2.40.10.10">
    <property type="entry name" value="Trypsin-like serine proteases"/>
    <property type="match status" value="2"/>
</dbReference>
<dbReference type="SUPFAM" id="SSF50494">
    <property type="entry name" value="Trypsin-like serine proteases"/>
    <property type="match status" value="2"/>
</dbReference>
<dbReference type="GO" id="GO:0005777">
    <property type="term" value="C:peroxisome"/>
    <property type="evidence" value="ECO:0007669"/>
    <property type="project" value="InterPro"/>
</dbReference>
<evidence type="ECO:0000313" key="2">
    <source>
        <dbReference type="Proteomes" id="UP000515123"/>
    </source>
</evidence>
<gene>
    <name evidence="3" type="primary">LOC109715801</name>
</gene>
<sequence>MMESPEIARIGREFAAMVRIQGPDPKSLKMRRRAFHLHQSGITTLSASGILLPAAVFNGVRGVHGHAADVVVTAASLVEPFLVAEQRNNPNQEFSPKLIPNACIDVLLEGEEANSSNESNANPYWLPSQLLALVDVPASSVALSSMVGAHSGLLDDTSWQVGWSFNHFNITSHSSVNDIRKQVGTYNRPSLESYKNYVSDETSHPSLMVKSVTRLAILGISTTKRKNALHIDVSQCPQRGDLLLVIGSPFGILSPLHFLNSISVGAVGNSCPSNSHQSSLLMADIRCLPGMEGGPVFDRHASLVGMLTSPLRQKGSNAEIQLVITWDAIASSWQLKKENQGAREELGELNIENGRTELLPHCETDKRSVFHAPKDRDFHCLSPSSWKMAISSVALITVGDGAWASGIVLNNRGLVLTNAHLLEPWRFGRNSLGPTNKSHNVSSHGEEHSSKDGFEFMVPSIMEGSIPFGDSKHQSSLQNSGYKSYGKILVRLDYTESHVWSDAGVVYVSKGPLDVALLQLETLPSQLFAIKPKFACPSAAEPVHVIGHGLLGPRPGFGSSISRGVVSNVVRILRPLHTDKFSTSYGGNKNIPVMLQTTAAVHPGASGGAVVNSEGLMVGLVTSNARHGGGSTIPHMNFSIPCAALEPVFRFSEEGDMSLLRALDKPDELLTSVWALASSPSPSPKSLLEKNKREGKGSRFSKFLSEQNSENLEKLIQGKINSKI</sequence>
<dbReference type="FunFam" id="2.40.10.10:FF:000074">
    <property type="entry name" value="glyoxysomal processing protease, glyoxysomal-like"/>
    <property type="match status" value="1"/>
</dbReference>
<dbReference type="OrthoDB" id="17845at2759"/>
<reference evidence="3" key="2">
    <citation type="submission" date="2025-08" db="UniProtKB">
        <authorList>
            <consortium name="RefSeq"/>
        </authorList>
    </citation>
    <scope>IDENTIFICATION</scope>
    <source>
        <tissue evidence="3">Leaf</tissue>
    </source>
</reference>